<feature type="domain" description="Lon proteolytic" evidence="4">
    <location>
        <begin position="575"/>
        <end position="770"/>
    </location>
</feature>
<dbReference type="GO" id="GO:0030163">
    <property type="term" value="P:protein catabolic process"/>
    <property type="evidence" value="ECO:0007669"/>
    <property type="project" value="InterPro"/>
</dbReference>
<dbReference type="AlphaFoldDB" id="A0A101CZM7"/>
<dbReference type="STRING" id="1685379.AVO45_04205"/>
<dbReference type="Gene3D" id="3.40.50.300">
    <property type="entry name" value="P-loop containing nucleotide triphosphate hydrolases"/>
    <property type="match status" value="2"/>
</dbReference>
<dbReference type="GO" id="GO:0005524">
    <property type="term" value="F:ATP binding"/>
    <property type="evidence" value="ECO:0007669"/>
    <property type="project" value="InterPro"/>
</dbReference>
<sequence>MVTEQTRHTPPVSLDRLKWRCDPAQFSFGTTEDLKEPGDLIGQDRAVDAINLAAGIRQCDFNVFVLGPSGTGRFRAVKELLKSHAQSLPAPDDLVYVNNFAAPHKPIALRLPPKTAQALKSEIEDLVDDLGIDIPNLFETDEYQATRRAIDEEFSEKQEAAMSEFAEKARQQNVALLRTPMGFMLAATKDGEVVKKEEFSTLPEKEQAEIEKKIVALQEELSEILRNVPRLERERRHRIEATNAEMTGQIVSARVDETVRKFKEIEAIQDFLKAVRDDMISNAEMFLATTQQNDNGPFPDEVRKAHRAPWFRRYMVNVIVSQEPDEEGHAPVVFEHLPTLDRLTGRIEHVSQMGALVTDFTMIKPGALHRANGGYLVLDARRLLAEPMAWTALKQCLQNRSITIISMAERLSLVSTTSLEPDPIPLDVRVVLIGDRLLYALLVTLDPEFSELFKIEADFEEDINLSPETSDQFVRLIGARARKNNLRPVDAGGVARLLDETTRRTGDRQKMSLHLGDIDDLLSEADHYASLDGQNRIRADDIRKAVEEKQRRSARIKERMREAVARKTILIDTDGEAVGQVNGLSVIGLGSFRFGRPSRITARTRLGAGKLVDIEREVELGGPLHSKGVLILSNYLATKYALDVPYSLHASLTFEQSYGGVDGDSASAAELFALISSLSEVPIQQGFAVTGSVNQGGLVQAIGGVNEKIEGFFETCVDQGLTGRQGVVIPASNLDHVMLRDDVFEAVEQGKFRIFAVETIDQGIEILTGREAGERRSDGTFPPGSINALVEDKLVSFAEKRREFARKDGEETDGKR</sequence>
<keyword evidence="2" id="KW-0378">Hydrolase</keyword>
<dbReference type="GO" id="GO:0004252">
    <property type="term" value="F:serine-type endopeptidase activity"/>
    <property type="evidence" value="ECO:0007669"/>
    <property type="project" value="UniProtKB-UniRule"/>
</dbReference>
<dbReference type="Gene3D" id="3.30.230.10">
    <property type="match status" value="1"/>
</dbReference>
<dbReference type="InterPro" id="IPR008269">
    <property type="entry name" value="Lon_proteolytic"/>
</dbReference>
<dbReference type="PANTHER" id="PTHR10046">
    <property type="entry name" value="ATP DEPENDENT LON PROTEASE FAMILY MEMBER"/>
    <property type="match status" value="1"/>
</dbReference>
<feature type="coiled-coil region" evidence="3">
    <location>
        <begin position="539"/>
        <end position="566"/>
    </location>
</feature>
<comment type="caution">
    <text evidence="5">The sequence shown here is derived from an EMBL/GenBank/DDBJ whole genome shotgun (WGS) entry which is preliminary data.</text>
</comment>
<dbReference type="InterPro" id="IPR046843">
    <property type="entry name" value="LonB_AAA-LID"/>
</dbReference>
<organism evidence="5 6">
    <name type="scientific">Ruegeria marisrubri</name>
    <dbReference type="NCBI Taxonomy" id="1685379"/>
    <lineage>
        <taxon>Bacteria</taxon>
        <taxon>Pseudomonadati</taxon>
        <taxon>Pseudomonadota</taxon>
        <taxon>Alphaproteobacteria</taxon>
        <taxon>Rhodobacterales</taxon>
        <taxon>Roseobacteraceae</taxon>
        <taxon>Ruegeria</taxon>
    </lineage>
</organism>
<evidence type="ECO:0000256" key="3">
    <source>
        <dbReference type="SAM" id="Coils"/>
    </source>
</evidence>
<evidence type="ECO:0000259" key="4">
    <source>
        <dbReference type="PROSITE" id="PS51786"/>
    </source>
</evidence>
<dbReference type="Gene3D" id="1.10.8.60">
    <property type="match status" value="1"/>
</dbReference>
<dbReference type="Pfam" id="PF20437">
    <property type="entry name" value="LonC_helical"/>
    <property type="match status" value="1"/>
</dbReference>
<dbReference type="InterPro" id="IPR020568">
    <property type="entry name" value="Ribosomal_Su5_D2-typ_SF"/>
</dbReference>
<dbReference type="PRINTS" id="PR00830">
    <property type="entry name" value="ENDOLAPTASE"/>
</dbReference>
<proteinExistence type="inferred from homology"/>
<dbReference type="GO" id="GO:0004176">
    <property type="term" value="F:ATP-dependent peptidase activity"/>
    <property type="evidence" value="ECO:0007669"/>
    <property type="project" value="UniProtKB-UniRule"/>
</dbReference>
<dbReference type="Proteomes" id="UP000053791">
    <property type="component" value="Unassembled WGS sequence"/>
</dbReference>
<evidence type="ECO:0000256" key="2">
    <source>
        <dbReference type="PROSITE-ProRule" id="PRU01122"/>
    </source>
</evidence>
<dbReference type="PROSITE" id="PS51786">
    <property type="entry name" value="LON_PROTEOLYTIC"/>
    <property type="match status" value="1"/>
</dbReference>
<dbReference type="Pfam" id="PF13654">
    <property type="entry name" value="AAA_32"/>
    <property type="match status" value="1"/>
</dbReference>
<feature type="active site" evidence="2">
    <location>
        <position position="708"/>
    </location>
</feature>
<keyword evidence="1 2" id="KW-0645">Protease</keyword>
<dbReference type="InterPro" id="IPR027417">
    <property type="entry name" value="P-loop_NTPase"/>
</dbReference>
<accession>A0A101CZM7</accession>
<dbReference type="InterPro" id="IPR027065">
    <property type="entry name" value="Lon_Prtase"/>
</dbReference>
<name>A0A101CZM7_9RHOB</name>
<keyword evidence="6" id="KW-1185">Reference proteome</keyword>
<evidence type="ECO:0000313" key="5">
    <source>
        <dbReference type="EMBL" id="KUJ86170.1"/>
    </source>
</evidence>
<dbReference type="Pfam" id="PF05362">
    <property type="entry name" value="Lon_C"/>
    <property type="match status" value="1"/>
</dbReference>
<dbReference type="Pfam" id="PF20436">
    <property type="entry name" value="LonB_AAA-LID"/>
    <property type="match status" value="1"/>
</dbReference>
<protein>
    <recommendedName>
        <fullName evidence="2">endopeptidase La</fullName>
        <ecNumber evidence="2">3.4.21.53</ecNumber>
    </recommendedName>
</protein>
<keyword evidence="3" id="KW-0175">Coiled coil</keyword>
<dbReference type="EC" id="3.4.21.53" evidence="2"/>
<feature type="active site" evidence="2">
    <location>
        <position position="665"/>
    </location>
</feature>
<dbReference type="EMBL" id="LQBQ01000001">
    <property type="protein sequence ID" value="KUJ86170.1"/>
    <property type="molecule type" value="Genomic_DNA"/>
</dbReference>
<feature type="coiled-coil region" evidence="3">
    <location>
        <begin position="207"/>
        <end position="234"/>
    </location>
</feature>
<evidence type="ECO:0000313" key="6">
    <source>
        <dbReference type="Proteomes" id="UP000053791"/>
    </source>
</evidence>
<gene>
    <name evidence="5" type="ORF">AVO45_04205</name>
</gene>
<reference evidence="5 6" key="1">
    <citation type="submission" date="2015-12" db="EMBL/GenBank/DDBJ databases">
        <authorList>
            <person name="Shamseldin A."/>
            <person name="Moawad H."/>
            <person name="Abd El-Rahim W.M."/>
            <person name="Sadowsky M.J."/>
        </authorList>
    </citation>
    <scope>NUCLEOTIDE SEQUENCE [LARGE SCALE GENOMIC DNA]</scope>
    <source>
        <strain evidence="5 6">ZGT118</strain>
    </source>
</reference>
<evidence type="ECO:0000256" key="1">
    <source>
        <dbReference type="ARBA" id="ARBA00022670"/>
    </source>
</evidence>
<keyword evidence="2" id="KW-0720">Serine protease</keyword>
<dbReference type="GO" id="GO:0006508">
    <property type="term" value="P:proteolysis"/>
    <property type="evidence" value="ECO:0007669"/>
    <property type="project" value="UniProtKB-KW"/>
</dbReference>
<dbReference type="InterPro" id="IPR041699">
    <property type="entry name" value="AAA_32"/>
</dbReference>
<dbReference type="InterPro" id="IPR014721">
    <property type="entry name" value="Ribsml_uS5_D2-typ_fold_subgr"/>
</dbReference>
<comment type="catalytic activity">
    <reaction evidence="2">
        <text>Hydrolysis of proteins in presence of ATP.</text>
        <dbReference type="EC" id="3.4.21.53"/>
    </reaction>
</comment>
<dbReference type="SUPFAM" id="SSF52540">
    <property type="entry name" value="P-loop containing nucleoside triphosphate hydrolases"/>
    <property type="match status" value="1"/>
</dbReference>
<dbReference type="InterPro" id="IPR046844">
    <property type="entry name" value="Lon-like_helical"/>
</dbReference>
<dbReference type="SUPFAM" id="SSF54211">
    <property type="entry name" value="Ribosomal protein S5 domain 2-like"/>
    <property type="match status" value="1"/>
</dbReference>
<comment type="similarity">
    <text evidence="2">Belongs to the peptidase S16 family.</text>
</comment>